<reference evidence="1" key="1">
    <citation type="submission" date="2020-07" db="EMBL/GenBank/DDBJ databases">
        <title>Multicomponent nature underlies the extraordinary mechanical properties of spider dragline silk.</title>
        <authorList>
            <person name="Kono N."/>
            <person name="Nakamura H."/>
            <person name="Mori M."/>
            <person name="Yoshida Y."/>
            <person name="Ohtoshi R."/>
            <person name="Malay A.D."/>
            <person name="Moran D.A.P."/>
            <person name="Tomita M."/>
            <person name="Numata K."/>
            <person name="Arakawa K."/>
        </authorList>
    </citation>
    <scope>NUCLEOTIDE SEQUENCE</scope>
</reference>
<organism evidence="1 2">
    <name type="scientific">Trichonephila clavata</name>
    <name type="common">Joro spider</name>
    <name type="synonym">Nephila clavata</name>
    <dbReference type="NCBI Taxonomy" id="2740835"/>
    <lineage>
        <taxon>Eukaryota</taxon>
        <taxon>Metazoa</taxon>
        <taxon>Ecdysozoa</taxon>
        <taxon>Arthropoda</taxon>
        <taxon>Chelicerata</taxon>
        <taxon>Arachnida</taxon>
        <taxon>Araneae</taxon>
        <taxon>Araneomorphae</taxon>
        <taxon>Entelegynae</taxon>
        <taxon>Araneoidea</taxon>
        <taxon>Nephilidae</taxon>
        <taxon>Trichonephila</taxon>
    </lineage>
</organism>
<keyword evidence="2" id="KW-1185">Reference proteome</keyword>
<dbReference type="EMBL" id="BMAO01012657">
    <property type="protein sequence ID" value="GFQ83013.1"/>
    <property type="molecule type" value="Genomic_DNA"/>
</dbReference>
<evidence type="ECO:0000313" key="1">
    <source>
        <dbReference type="EMBL" id="GFQ83013.1"/>
    </source>
</evidence>
<dbReference type="Proteomes" id="UP000887116">
    <property type="component" value="Unassembled WGS sequence"/>
</dbReference>
<accession>A0A8X6KUN0</accession>
<name>A0A8X6KUN0_TRICU</name>
<evidence type="ECO:0000313" key="2">
    <source>
        <dbReference type="Proteomes" id="UP000887116"/>
    </source>
</evidence>
<dbReference type="AlphaFoldDB" id="A0A8X6KUN0"/>
<proteinExistence type="predicted"/>
<protein>
    <submittedName>
        <fullName evidence="1">Uncharacterized protein</fullName>
    </submittedName>
</protein>
<gene>
    <name evidence="1" type="ORF">TNCT_302431</name>
</gene>
<sequence length="110" mass="12349">MTLTNDNRATSQVYSATIFAICRALDLKAELVTFQNYNQDPTSTSPKKARSTNPFVHSFTVFKICEALELKAHLRPVIKNKNPRPAPIVHSFAVFLMCQALELDVQLAKI</sequence>
<comment type="caution">
    <text evidence="1">The sequence shown here is derived from an EMBL/GenBank/DDBJ whole genome shotgun (WGS) entry which is preliminary data.</text>
</comment>